<dbReference type="GO" id="GO:0007163">
    <property type="term" value="P:establishment or maintenance of cell polarity"/>
    <property type="evidence" value="ECO:0007669"/>
    <property type="project" value="UniProtKB-ARBA"/>
</dbReference>
<dbReference type="SMART" id="SM00112">
    <property type="entry name" value="CA"/>
    <property type="match status" value="14"/>
</dbReference>
<evidence type="ECO:0000256" key="1">
    <source>
        <dbReference type="ARBA" id="ARBA00004370"/>
    </source>
</evidence>
<evidence type="ECO:0000256" key="8">
    <source>
        <dbReference type="ARBA" id="ARBA00023180"/>
    </source>
</evidence>
<feature type="domain" description="Cadherin" evidence="12">
    <location>
        <begin position="1002"/>
        <end position="1099"/>
    </location>
</feature>
<dbReference type="Pfam" id="PF00028">
    <property type="entry name" value="Cadherin"/>
    <property type="match status" value="10"/>
</dbReference>
<keyword evidence="8" id="KW-0325">Glycoprotein</keyword>
<feature type="region of interest" description="Disordered" evidence="10">
    <location>
        <begin position="2023"/>
        <end position="2055"/>
    </location>
</feature>
<evidence type="ECO:0000313" key="14">
    <source>
        <dbReference type="Proteomes" id="UP000735302"/>
    </source>
</evidence>
<keyword evidence="4 9" id="KW-0106">Calcium</keyword>
<feature type="domain" description="Cadherin" evidence="12">
    <location>
        <begin position="47"/>
        <end position="149"/>
    </location>
</feature>
<dbReference type="GO" id="GO:0005886">
    <property type="term" value="C:plasma membrane"/>
    <property type="evidence" value="ECO:0007669"/>
    <property type="project" value="UniProtKB-SubCell"/>
</dbReference>
<accession>A0AAV3YM23</accession>
<dbReference type="FunFam" id="2.60.40.60:FF:000015">
    <property type="entry name" value="FAT atypical cadherin 1"/>
    <property type="match status" value="1"/>
</dbReference>
<dbReference type="GO" id="GO:0007156">
    <property type="term" value="P:homophilic cell adhesion via plasma membrane adhesion molecules"/>
    <property type="evidence" value="ECO:0007669"/>
    <property type="project" value="InterPro"/>
</dbReference>
<organism evidence="13 14">
    <name type="scientific">Plakobranchus ocellatus</name>
    <dbReference type="NCBI Taxonomy" id="259542"/>
    <lineage>
        <taxon>Eukaryota</taxon>
        <taxon>Metazoa</taxon>
        <taxon>Spiralia</taxon>
        <taxon>Lophotrochozoa</taxon>
        <taxon>Mollusca</taxon>
        <taxon>Gastropoda</taxon>
        <taxon>Heterobranchia</taxon>
        <taxon>Euthyneura</taxon>
        <taxon>Panpulmonata</taxon>
        <taxon>Sacoglossa</taxon>
        <taxon>Placobranchoidea</taxon>
        <taxon>Plakobranchidae</taxon>
        <taxon>Plakobranchus</taxon>
    </lineage>
</organism>
<evidence type="ECO:0000256" key="2">
    <source>
        <dbReference type="ARBA" id="ARBA00022692"/>
    </source>
</evidence>
<dbReference type="EMBL" id="BLXT01001108">
    <property type="protein sequence ID" value="GFN83178.1"/>
    <property type="molecule type" value="Genomic_DNA"/>
</dbReference>
<feature type="domain" description="Cadherin" evidence="12">
    <location>
        <begin position="1500"/>
        <end position="1603"/>
    </location>
</feature>
<feature type="domain" description="Cadherin" evidence="12">
    <location>
        <begin position="259"/>
        <end position="369"/>
    </location>
</feature>
<comment type="subcellular location">
    <subcellularLocation>
        <location evidence="1">Membrane</location>
    </subcellularLocation>
</comment>
<dbReference type="GO" id="GO:0005509">
    <property type="term" value="F:calcium ion binding"/>
    <property type="evidence" value="ECO:0007669"/>
    <property type="project" value="UniProtKB-UniRule"/>
</dbReference>
<dbReference type="CDD" id="cd11304">
    <property type="entry name" value="Cadherin_repeat"/>
    <property type="match status" value="15"/>
</dbReference>
<feature type="domain" description="Cadherin" evidence="12">
    <location>
        <begin position="762"/>
        <end position="875"/>
    </location>
</feature>
<evidence type="ECO:0000256" key="6">
    <source>
        <dbReference type="ARBA" id="ARBA00022989"/>
    </source>
</evidence>
<keyword evidence="6 11" id="KW-1133">Transmembrane helix</keyword>
<dbReference type="FunFam" id="2.60.40.60:FF:000116">
    <property type="entry name" value="Dachsous cadherin-related 2"/>
    <property type="match status" value="1"/>
</dbReference>
<feature type="domain" description="Cadherin" evidence="12">
    <location>
        <begin position="1397"/>
        <end position="1499"/>
    </location>
</feature>
<feature type="domain" description="Cadherin" evidence="12">
    <location>
        <begin position="1797"/>
        <end position="1906"/>
    </location>
</feature>
<dbReference type="InterPro" id="IPR002126">
    <property type="entry name" value="Cadherin-like_dom"/>
</dbReference>
<keyword evidence="14" id="KW-1185">Reference proteome</keyword>
<feature type="domain" description="Cadherin" evidence="12">
    <location>
        <begin position="462"/>
        <end position="562"/>
    </location>
</feature>
<feature type="domain" description="Cadherin" evidence="12">
    <location>
        <begin position="151"/>
        <end position="252"/>
    </location>
</feature>
<keyword evidence="2 11" id="KW-0812">Transmembrane</keyword>
<evidence type="ECO:0000256" key="7">
    <source>
        <dbReference type="ARBA" id="ARBA00023136"/>
    </source>
</evidence>
<feature type="domain" description="Cadherin" evidence="12">
    <location>
        <begin position="879"/>
        <end position="1000"/>
    </location>
</feature>
<evidence type="ECO:0000256" key="9">
    <source>
        <dbReference type="PROSITE-ProRule" id="PRU00043"/>
    </source>
</evidence>
<gene>
    <name evidence="13" type="ORF">PoB_000968400</name>
</gene>
<dbReference type="PROSITE" id="PS50268">
    <property type="entry name" value="CADHERIN_2"/>
    <property type="match status" value="14"/>
</dbReference>
<feature type="domain" description="Cadherin" evidence="12">
    <location>
        <begin position="1214"/>
        <end position="1330"/>
    </location>
</feature>
<comment type="caution">
    <text evidence="13">The sequence shown here is derived from an EMBL/GenBank/DDBJ whole genome shotgun (WGS) entry which is preliminary data.</text>
</comment>
<keyword evidence="7 11" id="KW-0472">Membrane</keyword>
<feature type="transmembrane region" description="Helical" evidence="11">
    <location>
        <begin position="1977"/>
        <end position="2006"/>
    </location>
</feature>
<dbReference type="PANTHER" id="PTHR24026:SF126">
    <property type="entry name" value="PROTOCADHERIN FAT 4"/>
    <property type="match status" value="1"/>
</dbReference>
<dbReference type="FunFam" id="2.60.40.60:FF:000020">
    <property type="entry name" value="Dachsous cadherin-related 1b"/>
    <property type="match status" value="1"/>
</dbReference>
<evidence type="ECO:0000256" key="4">
    <source>
        <dbReference type="ARBA" id="ARBA00022837"/>
    </source>
</evidence>
<dbReference type="PROSITE" id="PS00232">
    <property type="entry name" value="CADHERIN_1"/>
    <property type="match status" value="6"/>
</dbReference>
<protein>
    <submittedName>
        <fullName evidence="13">Protocadherin fat</fullName>
    </submittedName>
</protein>
<keyword evidence="5" id="KW-0130">Cell adhesion</keyword>
<evidence type="ECO:0000259" key="12">
    <source>
        <dbReference type="PROSITE" id="PS50268"/>
    </source>
</evidence>
<evidence type="ECO:0000256" key="11">
    <source>
        <dbReference type="SAM" id="Phobius"/>
    </source>
</evidence>
<evidence type="ECO:0000256" key="10">
    <source>
        <dbReference type="SAM" id="MobiDB-lite"/>
    </source>
</evidence>
<feature type="domain" description="Cadherin" evidence="12">
    <location>
        <begin position="1692"/>
        <end position="1794"/>
    </location>
</feature>
<keyword evidence="3" id="KW-0677">Repeat</keyword>
<reference evidence="13 14" key="1">
    <citation type="journal article" date="2021" name="Elife">
        <title>Chloroplast acquisition without the gene transfer in kleptoplastic sea slugs, Plakobranchus ocellatus.</title>
        <authorList>
            <person name="Maeda T."/>
            <person name="Takahashi S."/>
            <person name="Yoshida T."/>
            <person name="Shimamura S."/>
            <person name="Takaki Y."/>
            <person name="Nagai Y."/>
            <person name="Toyoda A."/>
            <person name="Suzuki Y."/>
            <person name="Arimoto A."/>
            <person name="Ishii H."/>
            <person name="Satoh N."/>
            <person name="Nishiyama T."/>
            <person name="Hasebe M."/>
            <person name="Maruyama T."/>
            <person name="Minagawa J."/>
            <person name="Obokata J."/>
            <person name="Shigenobu S."/>
        </authorList>
    </citation>
    <scope>NUCLEOTIDE SEQUENCE [LARGE SCALE GENOMIC DNA]</scope>
</reference>
<evidence type="ECO:0000313" key="13">
    <source>
        <dbReference type="EMBL" id="GFN83178.1"/>
    </source>
</evidence>
<name>A0AAV3YM23_9GAST</name>
<proteinExistence type="predicted"/>
<dbReference type="Gene3D" id="2.60.40.60">
    <property type="entry name" value="Cadherins"/>
    <property type="match status" value="15"/>
</dbReference>
<dbReference type="InterPro" id="IPR020894">
    <property type="entry name" value="Cadherin_CS"/>
</dbReference>
<dbReference type="PRINTS" id="PR00205">
    <property type="entry name" value="CADHERIN"/>
</dbReference>
<dbReference type="SUPFAM" id="SSF49313">
    <property type="entry name" value="Cadherin-like"/>
    <property type="match status" value="15"/>
</dbReference>
<evidence type="ECO:0000256" key="5">
    <source>
        <dbReference type="ARBA" id="ARBA00022889"/>
    </source>
</evidence>
<feature type="domain" description="Cadherin" evidence="12">
    <location>
        <begin position="1100"/>
        <end position="1207"/>
    </location>
</feature>
<sequence>MVHNAAEIDFVPLFCFVLKSGGNPARLALTTLPVQVSETVLAPPRFLQDQFRVEWSENRSPGFLMQLEADDSDTDNDKLRYTINGSPSPPGAENKIQIFPNGSVYITELFDAEQISYLTADLRVTDGNSEDVAQLVLNITDVNDNDPVLNVTGASVFNVPENAKPGTLVVIVGATDIDITNSGFTFWLGAGGQGKFDMDQSTGVIMTSDLLDRRVASDYNLTVHASDFGSPPRIVQVTFSVVVEDSNTGPVFLDHLGGQTSEFQFNVPEDLKVGEFLGSLRAFDPDTGSSGELSYSIVSGDPSRTFSIDSSTGNLSLASPLNYEETPGYSLTATVSDRSYVPAHDTAAINIRVINVVEAPRWPLPLPVLYLTQTSTCSPRLRAFSRELTSVSSQGDETVEYRLVNGSGEFWINATSGLLHTNQTLEVRQYVLNLLACSSGTDVCAGAELVVVVRSDDILAFCPAFYRIEMNESSPVNQTVTDLVTNKPHSDLLFQITGGNEEGRFSIDPQVGRLFVDALLDRETTDQYTLIVTAIQRNSPTETAQAQITIAITDSPDNPPLLLAAVYQGQVSEADNPGAPVHILGTSLDLLPSLSLTALTILVLTCPSAQITIAITDSPDNPPLLSAAVYQGQVSEADNPGAPVHILGTSLDLLLPVTDADENPQGGIVPRTIESIPASDADQIDNGRLEYNLLLDQPSGTSSPFSVDSRTGMLWLERELDRESVGSYIINITVADSDFLHQVTQTLYIAVTDANDNSPKFENMTYFLSVVEGAEGLGTELVLQANDADIGANAELVYTLGDSSDAPVSSFNLSKTERGVILYTVKSMDREATSLDASDAFTLVVIATDGGEPRKSGSCSVIVTVEDVNDNRPTLHLAGQALYQGAVQENAANNTVVVINPPVVVTDADKGENGVPGIHFWLQPGADANETDTSNIPFTVDDTSGQIMVRYVTGGQTLDRESRDNYQLNLVAADQFGQGLNTTAQLIIKITDVDDVAPRFTAESSKNLSVAENAGLGTEVGTVRAVDGDQIASVVVYSLQGSPLFTIHHFNGDIRVAGSLDREAEPEHILTVSACDLNGCDHVNITVHVTDVNDNCPVWNTTTLTFNVVEDQGSGLRLGDLQAKDPDLGLFGTVEFYLNDTTARRYIDVSPAGTVTLKAHVDDSDLPAQQDFLSFPVYAQDKGVPPCVTRAEIRLVVTGVNDNPPEICFKGACGVSEIKLSVLDKSEADTVIGQVESRDIDSGSDGHVMFSFASDLAGVADLFNISSAGIITLARKINLGDLRQNGQLGSDDNDTLRVLLVATDKGSNSRSSNTTLLVTIVSSQTDAPVFTQFTFELEIAENSIAGALVGTVKATSPRGSQLTYSLSHDGNSEPFTVEPLTVIVHVTDINDNRPTFAQSYLSVSVLEGDITDPVLATLQAQDADLGDNGTIQYQLINNQFPDVFFVNATSGELRLLQPLDRESVSQFDLVVQASDGGGLTDDVRINVQVEDANDNSPIFMQSPYRTVVIRSNQVRQTVIQVQAMDVDAGANGQIVYTLDSSTDPQVFTMDYLTGEIDTIAPLPADSYRLVVIASDQGNPPRITNVSVIITVENNNTDVIATVALSTSHVSLFVGMGQGTQLLVNVTTENAASLEFSAGNEGGWFELTPSGHIILKRNLISDAVFDLTLTATSVSGYKASKQLQVAALHLTFEQPDYIVRVTENGDAPASLLDINSYAESLGTAVVYWLSEPSDYFALDAVSGTLTLLQSLDRETNSIYELQVSLRLLDGFEGAPTATASVVVSVRDQNDNVPSFGSLGPVLIVDMPENVTSPRTLATLTAFDADEGLNGFIAYQITSGDTRSFSLDRASGELQLADATYFNSRDSSLSRLTVTATDRNGTGQSAALDVEIRVSRQINQFVLLAPIPVSTFEANQNSILSGLSGILGWRLVVDDVLVHSDSSGLDTSSKISENQAEISKVFQAYMEVTRSRSQSDDDISAAAIALIVIGCIMFVVSLAAIAIVVRLWKRQKAYAAREETAARARQRVEERIARQQASKAAKTSRRESDDPDQDFEM</sequence>
<dbReference type="PANTHER" id="PTHR24026">
    <property type="entry name" value="FAT ATYPICAL CADHERIN-RELATED"/>
    <property type="match status" value="1"/>
</dbReference>
<dbReference type="InterPro" id="IPR015919">
    <property type="entry name" value="Cadherin-like_sf"/>
</dbReference>
<evidence type="ECO:0000256" key="3">
    <source>
        <dbReference type="ARBA" id="ARBA00022737"/>
    </source>
</evidence>
<dbReference type="Proteomes" id="UP000735302">
    <property type="component" value="Unassembled WGS sequence"/>
</dbReference>
<feature type="domain" description="Cadherin" evidence="12">
    <location>
        <begin position="626"/>
        <end position="761"/>
    </location>
</feature>